<protein>
    <submittedName>
        <fullName evidence="3">FAD-dependent oxidoreductase</fullName>
        <ecNumber evidence="3">1.-.-.-</ecNumber>
    </submittedName>
</protein>
<dbReference type="Gene3D" id="3.50.50.60">
    <property type="entry name" value="FAD/NAD(P)-binding domain"/>
    <property type="match status" value="1"/>
</dbReference>
<accession>A0A9X4RIJ7</accession>
<dbReference type="RefSeq" id="WP_009627245.1">
    <property type="nucleotide sequence ID" value="NZ_VBTY01000083.1"/>
</dbReference>
<dbReference type="Gene3D" id="3.30.9.10">
    <property type="entry name" value="D-Amino Acid Oxidase, subunit A, domain 2"/>
    <property type="match status" value="1"/>
</dbReference>
<evidence type="ECO:0000259" key="2">
    <source>
        <dbReference type="Pfam" id="PF01266"/>
    </source>
</evidence>
<dbReference type="GO" id="GO:0005737">
    <property type="term" value="C:cytoplasm"/>
    <property type="evidence" value="ECO:0007669"/>
    <property type="project" value="TreeGrafter"/>
</dbReference>
<evidence type="ECO:0000256" key="1">
    <source>
        <dbReference type="ARBA" id="ARBA00023002"/>
    </source>
</evidence>
<keyword evidence="1 3" id="KW-0560">Oxidoreductase</keyword>
<dbReference type="PANTHER" id="PTHR13847:SF289">
    <property type="entry name" value="GLYCINE OXIDASE"/>
    <property type="match status" value="1"/>
</dbReference>
<comment type="caution">
    <text evidence="3">The sequence shown here is derived from an EMBL/GenBank/DDBJ whole genome shotgun (WGS) entry which is preliminary data.</text>
</comment>
<dbReference type="PANTHER" id="PTHR13847">
    <property type="entry name" value="SARCOSINE DEHYDROGENASE-RELATED"/>
    <property type="match status" value="1"/>
</dbReference>
<dbReference type="InterPro" id="IPR006076">
    <property type="entry name" value="FAD-dep_OxRdtase"/>
</dbReference>
<sequence length="368" mass="40332">MKDVTIIGCGVIGAMLAYELSKGKNKSKNNDEFRVTVLEANARPAMVSTSSALGVLMAASSSRARGVLVKLRLASLSKYDRLIAELTDQTQCDILYNRKGILNLYRSPDAETKSRSLSEIRARQGFALQWLEREEVFADFPLWKTDGGLLSPCDRAVHPTQLVNALVEAATQNGVKFLWNTSVNNLEEISSDRIVVTSGLGANALLSPFLQNHPKYAGQDLMQPVGGQALLLHIPNLNLQNVVHIENEDGSDLNIVPLGGDRYWLGATLEFEPKQIPCEANVSLLLDQAIAWCPTFADAEVLETWAGDRPRPLANQSPILGFVPDHPHMLVATGHYRNGVLMAPITAQITKDLLLTGTSDLPWRPFTL</sequence>
<dbReference type="Proteomes" id="UP001152872">
    <property type="component" value="Unassembled WGS sequence"/>
</dbReference>
<dbReference type="Pfam" id="PF01266">
    <property type="entry name" value="DAO"/>
    <property type="match status" value="1"/>
</dbReference>
<dbReference type="InterPro" id="IPR036188">
    <property type="entry name" value="FAD/NAD-bd_sf"/>
</dbReference>
<dbReference type="AlphaFoldDB" id="A0A9X4RIJ7"/>
<dbReference type="EMBL" id="VBTY01000083">
    <property type="protein sequence ID" value="MDG3495135.1"/>
    <property type="molecule type" value="Genomic_DNA"/>
</dbReference>
<dbReference type="SUPFAM" id="SSF54373">
    <property type="entry name" value="FAD-linked reductases, C-terminal domain"/>
    <property type="match status" value="1"/>
</dbReference>
<dbReference type="SUPFAM" id="SSF51905">
    <property type="entry name" value="FAD/NAD(P)-binding domain"/>
    <property type="match status" value="1"/>
</dbReference>
<reference evidence="3" key="1">
    <citation type="submission" date="2019-05" db="EMBL/GenBank/DDBJ databases">
        <title>Whole genome sequencing of Pseudanabaena catenata USMAC16.</title>
        <authorList>
            <person name="Khan Z."/>
            <person name="Omar W.M."/>
            <person name="Convey P."/>
            <person name="Merican F."/>
            <person name="Najimudin N."/>
        </authorList>
    </citation>
    <scope>NUCLEOTIDE SEQUENCE</scope>
    <source>
        <strain evidence="3">USMAC16</strain>
    </source>
</reference>
<evidence type="ECO:0000313" key="4">
    <source>
        <dbReference type="Proteomes" id="UP001152872"/>
    </source>
</evidence>
<feature type="domain" description="FAD dependent oxidoreductase" evidence="2">
    <location>
        <begin position="3"/>
        <end position="353"/>
    </location>
</feature>
<dbReference type="GO" id="GO:0016491">
    <property type="term" value="F:oxidoreductase activity"/>
    <property type="evidence" value="ECO:0007669"/>
    <property type="project" value="UniProtKB-KW"/>
</dbReference>
<keyword evidence="4" id="KW-1185">Reference proteome</keyword>
<gene>
    <name evidence="3" type="ORF">FEV09_11250</name>
</gene>
<name>A0A9X4RIJ7_9CYAN</name>
<organism evidence="3 4">
    <name type="scientific">Pseudanabaena catenata USMAC16</name>
    <dbReference type="NCBI Taxonomy" id="1855837"/>
    <lineage>
        <taxon>Bacteria</taxon>
        <taxon>Bacillati</taxon>
        <taxon>Cyanobacteriota</taxon>
        <taxon>Cyanophyceae</taxon>
        <taxon>Pseudanabaenales</taxon>
        <taxon>Pseudanabaenaceae</taxon>
        <taxon>Pseudanabaena</taxon>
    </lineage>
</organism>
<proteinExistence type="predicted"/>
<dbReference type="EC" id="1.-.-.-" evidence="3"/>
<evidence type="ECO:0000313" key="3">
    <source>
        <dbReference type="EMBL" id="MDG3495135.1"/>
    </source>
</evidence>